<evidence type="ECO:0000313" key="2">
    <source>
        <dbReference type="EMBL" id="CAA6819775.1"/>
    </source>
</evidence>
<reference evidence="2" key="1">
    <citation type="submission" date="2020-01" db="EMBL/GenBank/DDBJ databases">
        <authorList>
            <person name="Meier V. D."/>
            <person name="Meier V D."/>
        </authorList>
    </citation>
    <scope>NUCLEOTIDE SEQUENCE</scope>
    <source>
        <strain evidence="2">HLG_WM_MAG_01</strain>
    </source>
</reference>
<proteinExistence type="predicted"/>
<dbReference type="PANTHER" id="PTHR43685:SF11">
    <property type="entry name" value="GLYCOSYLTRANSFERASE TAGX-RELATED"/>
    <property type="match status" value="1"/>
</dbReference>
<dbReference type="AlphaFoldDB" id="A0A6S6TKI4"/>
<dbReference type="CDD" id="cd00761">
    <property type="entry name" value="Glyco_tranf_GTA_type"/>
    <property type="match status" value="1"/>
</dbReference>
<dbReference type="InterPro" id="IPR001173">
    <property type="entry name" value="Glyco_trans_2-like"/>
</dbReference>
<gene>
    <name evidence="2" type="ORF">HELGO_WM577</name>
</gene>
<dbReference type="InterPro" id="IPR029044">
    <property type="entry name" value="Nucleotide-diphossugar_trans"/>
</dbReference>
<dbReference type="InterPro" id="IPR050834">
    <property type="entry name" value="Glycosyltransf_2"/>
</dbReference>
<dbReference type="PANTHER" id="PTHR43685">
    <property type="entry name" value="GLYCOSYLTRANSFERASE"/>
    <property type="match status" value="1"/>
</dbReference>
<evidence type="ECO:0000259" key="1">
    <source>
        <dbReference type="Pfam" id="PF00535"/>
    </source>
</evidence>
<accession>A0A6S6TKI4</accession>
<dbReference type="Gene3D" id="3.90.550.10">
    <property type="entry name" value="Spore Coat Polysaccharide Biosynthesis Protein SpsA, Chain A"/>
    <property type="match status" value="1"/>
</dbReference>
<sequence length="305" mass="34925">MNNTLITIAIPTYNNAQTIASTIESCINQKTDIDYEILIVNNASKDGTDEVIAQYSDNDKIKVINNPETVGLYDNHNLCLEHGSGDYLVYCHSDDILEDNTVETFAKKLAERNYPKKYIVWGHSMFRDFSQKFIKYAGFSYNQVVVGEYAPMAFLYGGLTPSGTCFSRESFFKYGGYIPTTHPQAPSDMTTMIYLAMNGFKFEMINDMVFMREHASTALANGLDTYLGEIDDAYKHFMEHVEKEKVSKLIKLSSGQKNKPYYFYYAIAQAKEHKKQIRTIVLKNIVKEPWILTQPLTYKLLKRLA</sequence>
<dbReference type="SUPFAM" id="SSF53448">
    <property type="entry name" value="Nucleotide-diphospho-sugar transferases"/>
    <property type="match status" value="1"/>
</dbReference>
<name>A0A6S6TKI4_9BACT</name>
<feature type="domain" description="Glycosyltransferase 2-like" evidence="1">
    <location>
        <begin position="7"/>
        <end position="113"/>
    </location>
</feature>
<organism evidence="2">
    <name type="scientific">uncultured Sulfurovum sp</name>
    <dbReference type="NCBI Taxonomy" id="269237"/>
    <lineage>
        <taxon>Bacteria</taxon>
        <taxon>Pseudomonadati</taxon>
        <taxon>Campylobacterota</taxon>
        <taxon>Epsilonproteobacteria</taxon>
        <taxon>Campylobacterales</taxon>
        <taxon>Sulfurovaceae</taxon>
        <taxon>Sulfurovum</taxon>
        <taxon>environmental samples</taxon>
    </lineage>
</organism>
<protein>
    <recommendedName>
        <fullName evidence="1">Glycosyltransferase 2-like domain-containing protein</fullName>
    </recommendedName>
</protein>
<dbReference type="EMBL" id="CACVAS010000107">
    <property type="protein sequence ID" value="CAA6819775.1"/>
    <property type="molecule type" value="Genomic_DNA"/>
</dbReference>
<dbReference type="Pfam" id="PF00535">
    <property type="entry name" value="Glycos_transf_2"/>
    <property type="match status" value="1"/>
</dbReference>